<dbReference type="Pfam" id="PF13426">
    <property type="entry name" value="PAS_9"/>
    <property type="match status" value="1"/>
</dbReference>
<evidence type="ECO:0000259" key="2">
    <source>
        <dbReference type="PROSITE" id="PS50112"/>
    </source>
</evidence>
<organism evidence="3 4">
    <name type="scientific">Shewanella phaeophyticola</name>
    <dbReference type="NCBI Taxonomy" id="2978345"/>
    <lineage>
        <taxon>Bacteria</taxon>
        <taxon>Pseudomonadati</taxon>
        <taxon>Pseudomonadota</taxon>
        <taxon>Gammaproteobacteria</taxon>
        <taxon>Alteromonadales</taxon>
        <taxon>Shewanellaceae</taxon>
        <taxon>Shewanella</taxon>
    </lineage>
</organism>
<evidence type="ECO:0000256" key="1">
    <source>
        <dbReference type="SAM" id="MobiDB-lite"/>
    </source>
</evidence>
<evidence type="ECO:0000313" key="3">
    <source>
        <dbReference type="EMBL" id="MCT8986496.1"/>
    </source>
</evidence>
<feature type="domain" description="PAS" evidence="2">
    <location>
        <begin position="237"/>
        <end position="277"/>
    </location>
</feature>
<feature type="region of interest" description="Disordered" evidence="1">
    <location>
        <begin position="38"/>
        <end position="75"/>
    </location>
</feature>
<dbReference type="InterPro" id="IPR000014">
    <property type="entry name" value="PAS"/>
</dbReference>
<protein>
    <submittedName>
        <fullName evidence="3">PAS domain-containing protein</fullName>
    </submittedName>
</protein>
<gene>
    <name evidence="3" type="ORF">N4T56_08420</name>
</gene>
<sequence>MLTTDKQETSNQAIALEQQRLLAKTKEQLQNVIEELETSNEEMQSMNEELQSSNEELQSSNEELETTNEELQSTNEELQTAYAELRMAYEEREHQRNELDTLKVELEHSNTLQYEAEKSAQMGSWFWDVSSRKLEWSNGCYELFGLDKEVFHPSYEAFIGLASGEYRSRLEEQLTNLLHNKATQPFIFEALDVNRNITIMSLEAVVSFNDLKQATRVMGTIRDITSTVMKEKEQVVYKDTITYLLNNTLTASFVMDIDKLQIEYINAAFQKILGYSEVVINTLADEKLFTLFNTKDAVVFKNIVDKVALSSVGECFPGQYAMKLKDANEFVSVYANHTVYEVDETTGKPNKMLVSLFAAQ</sequence>
<dbReference type="PROSITE" id="PS50112">
    <property type="entry name" value="PAS"/>
    <property type="match status" value="1"/>
</dbReference>
<evidence type="ECO:0000313" key="4">
    <source>
        <dbReference type="Proteomes" id="UP001431192"/>
    </source>
</evidence>
<dbReference type="SUPFAM" id="SSF55785">
    <property type="entry name" value="PYP-like sensor domain (PAS domain)"/>
    <property type="match status" value="1"/>
</dbReference>
<accession>A0ABT2P266</accession>
<keyword evidence="4" id="KW-1185">Reference proteome</keyword>
<comment type="caution">
    <text evidence="3">The sequence shown here is derived from an EMBL/GenBank/DDBJ whole genome shotgun (WGS) entry which is preliminary data.</text>
</comment>
<dbReference type="EMBL" id="JAODOQ010000001">
    <property type="protein sequence ID" value="MCT8986496.1"/>
    <property type="molecule type" value="Genomic_DNA"/>
</dbReference>
<dbReference type="Gene3D" id="3.30.450.20">
    <property type="entry name" value="PAS domain"/>
    <property type="match status" value="1"/>
</dbReference>
<proteinExistence type="predicted"/>
<dbReference type="InterPro" id="IPR035965">
    <property type="entry name" value="PAS-like_dom_sf"/>
</dbReference>
<feature type="compositionally biased region" description="Low complexity" evidence="1">
    <location>
        <begin position="44"/>
        <end position="61"/>
    </location>
</feature>
<name>A0ABT2P266_9GAMM</name>
<dbReference type="RefSeq" id="WP_261732891.1">
    <property type="nucleotide sequence ID" value="NZ_JAODOQ010000001.1"/>
</dbReference>
<reference evidence="3" key="1">
    <citation type="submission" date="2022-09" db="EMBL/GenBank/DDBJ databases">
        <title>Shewanella sp. KJ10-1 sp.nov, isolated from marine algae.</title>
        <authorList>
            <person name="Butt M."/>
            <person name="Lee J.K."/>
            <person name="Kim J.M."/>
            <person name="Choi D.G."/>
        </authorList>
    </citation>
    <scope>NUCLEOTIDE SEQUENCE</scope>
    <source>
        <strain evidence="3">KJ10-1</strain>
    </source>
</reference>
<dbReference type="Proteomes" id="UP001431192">
    <property type="component" value="Unassembled WGS sequence"/>
</dbReference>